<dbReference type="Gene3D" id="3.40.50.300">
    <property type="entry name" value="P-loop containing nucleotide triphosphate hydrolases"/>
    <property type="match status" value="2"/>
</dbReference>
<dbReference type="GO" id="GO:0000731">
    <property type="term" value="P:DNA synthesis involved in DNA repair"/>
    <property type="evidence" value="ECO:0007669"/>
    <property type="project" value="TreeGrafter"/>
</dbReference>
<dbReference type="InterPro" id="IPR027417">
    <property type="entry name" value="P-loop_NTPase"/>
</dbReference>
<keyword evidence="1" id="KW-0742">SOS response</keyword>
<evidence type="ECO:0000313" key="4">
    <source>
        <dbReference type="Proteomes" id="UP000095214"/>
    </source>
</evidence>
<dbReference type="EMBL" id="CP017298">
    <property type="protein sequence ID" value="AOS46494.1"/>
    <property type="molecule type" value="Genomic_DNA"/>
</dbReference>
<protein>
    <submittedName>
        <fullName evidence="3">Chromosome segregation protein SMC</fullName>
    </submittedName>
</protein>
<keyword evidence="4" id="KW-1185">Reference proteome</keyword>
<accession>A0A1D8B036</accession>
<dbReference type="PANTHER" id="PTHR32182:SF22">
    <property type="entry name" value="ATP-DEPENDENT ENDONUCLEASE, OLD FAMILY-RELATED"/>
    <property type="match status" value="1"/>
</dbReference>
<dbReference type="InterPro" id="IPR014555">
    <property type="entry name" value="RecF-like"/>
</dbReference>
<organism evidence="3 4">
    <name type="scientific">Pauljensenia hongkongensis</name>
    <dbReference type="NCBI Taxonomy" id="178339"/>
    <lineage>
        <taxon>Bacteria</taxon>
        <taxon>Bacillati</taxon>
        <taxon>Actinomycetota</taxon>
        <taxon>Actinomycetes</taxon>
        <taxon>Actinomycetales</taxon>
        <taxon>Actinomycetaceae</taxon>
        <taxon>Pauljensenia</taxon>
    </lineage>
</organism>
<feature type="domain" description="ATPase AAA-type core" evidence="2">
    <location>
        <begin position="276"/>
        <end position="344"/>
    </location>
</feature>
<proteinExistence type="predicted"/>
<gene>
    <name evidence="3" type="ORF">BH719_00085</name>
</gene>
<dbReference type="RefSeq" id="WP_009399657.1">
    <property type="nucleotide sequence ID" value="NZ_CP017298.1"/>
</dbReference>
<dbReference type="InterPro" id="IPR003959">
    <property type="entry name" value="ATPase_AAA_core"/>
</dbReference>
<dbReference type="SUPFAM" id="SSF52540">
    <property type="entry name" value="P-loop containing nucleoside triphosphate hydrolases"/>
    <property type="match status" value="1"/>
</dbReference>
<dbReference type="Proteomes" id="UP000095214">
    <property type="component" value="Chromosome"/>
</dbReference>
<dbReference type="GO" id="GO:0016887">
    <property type="term" value="F:ATP hydrolysis activity"/>
    <property type="evidence" value="ECO:0007669"/>
    <property type="project" value="InterPro"/>
</dbReference>
<dbReference type="PANTHER" id="PTHR32182">
    <property type="entry name" value="DNA REPLICATION AND REPAIR PROTEIN RECF"/>
    <property type="match status" value="1"/>
</dbReference>
<dbReference type="GO" id="GO:0005524">
    <property type="term" value="F:ATP binding"/>
    <property type="evidence" value="ECO:0007669"/>
    <property type="project" value="InterPro"/>
</dbReference>
<dbReference type="KEGG" id="phon:BH719_00085"/>
<dbReference type="GO" id="GO:0006302">
    <property type="term" value="P:double-strand break repair"/>
    <property type="evidence" value="ECO:0007669"/>
    <property type="project" value="TreeGrafter"/>
</dbReference>
<name>A0A1D8B036_9ACTO</name>
<dbReference type="Pfam" id="PF13304">
    <property type="entry name" value="AAA_21"/>
    <property type="match status" value="2"/>
</dbReference>
<dbReference type="AlphaFoldDB" id="A0A1D8B036"/>
<evidence type="ECO:0000313" key="3">
    <source>
        <dbReference type="EMBL" id="AOS46494.1"/>
    </source>
</evidence>
<evidence type="ECO:0000256" key="1">
    <source>
        <dbReference type="ARBA" id="ARBA00023236"/>
    </source>
</evidence>
<evidence type="ECO:0000259" key="2">
    <source>
        <dbReference type="Pfam" id="PF13304"/>
    </source>
</evidence>
<reference evidence="3 4" key="1">
    <citation type="submission" date="2016-09" db="EMBL/GenBank/DDBJ databases">
        <title>Complete genome sequence of Actinomyces hongkongensis HKU8.</title>
        <authorList>
            <person name="Gao Y.-X."/>
            <person name="Zhou Y.-Y."/>
            <person name="Xie Y."/>
            <person name="Wang M."/>
            <person name="Wang S.-J."/>
            <person name="Shen S.-G."/>
        </authorList>
    </citation>
    <scope>NUCLEOTIDE SEQUENCE [LARGE SCALE GENOMIC DNA]</scope>
    <source>
        <strain evidence="3 4">HKU8</strain>
    </source>
</reference>
<dbReference type="GO" id="GO:0009432">
    <property type="term" value="P:SOS response"/>
    <property type="evidence" value="ECO:0007669"/>
    <property type="project" value="UniProtKB-KW"/>
</dbReference>
<dbReference type="STRING" id="178339.BH719_00085"/>
<sequence length="404" mass="44428">MKLTHVSLTNWRNFGHIEFDLDSRLFVVGPNSSGKTNLLGALRFLGDIARRGLRAANEDWGGPKHCFRTGSSEAGFSITASSDEHTVEYALSLRTGRLPSDLHTHDGATDGVIEFPVEFPAERIAVINQERLRIDQRTIAIDSTHVTSPTSIPVLLGKDYSLLDPGSAASTGNEQPVFEQVRQCVSGVRYIHPNPKKMKERLEGRFEPDDHGTGFFQLAGRFPATALDAVVARIRPIMAATVPEVPHLSYRRLAGEEVVFYSDDPQSASSYSTHDQFSEGTLRLLGILFDLATLPRSTTLVLLEEPETFLQPSVVRSLPSFLAEVAYSKQVQMVITTHSPELLSDETIGADQVLLLRTTEKGTTGELLSESEDPRIRAAVEAQFPPSEVVELTARHEIPSNAVM</sequence>
<feature type="domain" description="ATPase AAA-type core" evidence="2">
    <location>
        <begin position="26"/>
        <end position="100"/>
    </location>
</feature>
<dbReference type="PIRSF" id="PIRSF029347">
    <property type="entry name" value="RecF"/>
    <property type="match status" value="1"/>
</dbReference>
<keyword evidence="1" id="KW-0227">DNA damage</keyword>
<dbReference type="OrthoDB" id="104167at2"/>